<organism evidence="3 4">
    <name type="scientific">Acetivibrio straminisolvens JCM 21531</name>
    <dbReference type="NCBI Taxonomy" id="1294263"/>
    <lineage>
        <taxon>Bacteria</taxon>
        <taxon>Bacillati</taxon>
        <taxon>Bacillota</taxon>
        <taxon>Clostridia</taxon>
        <taxon>Eubacteriales</taxon>
        <taxon>Oscillospiraceae</taxon>
        <taxon>Acetivibrio</taxon>
    </lineage>
</organism>
<keyword evidence="4" id="KW-1185">Reference proteome</keyword>
<gene>
    <name evidence="3" type="ORF">JCM21531_3119</name>
</gene>
<evidence type="ECO:0000313" key="3">
    <source>
        <dbReference type="EMBL" id="GAE89578.1"/>
    </source>
</evidence>
<dbReference type="STRING" id="1294263.JCM21531_3119"/>
<keyword evidence="1" id="KW-0689">Ribosomal protein</keyword>
<evidence type="ECO:0000313" key="4">
    <source>
        <dbReference type="Proteomes" id="UP000019109"/>
    </source>
</evidence>
<comment type="caution">
    <text evidence="3">The sequence shown here is derived from an EMBL/GenBank/DDBJ whole genome shotgun (WGS) entry which is preliminary data.</text>
</comment>
<dbReference type="InterPro" id="IPR014722">
    <property type="entry name" value="Rib_uL2_dom2"/>
</dbReference>
<keyword evidence="2" id="KW-0687">Ribonucleoprotein</keyword>
<dbReference type="InterPro" id="IPR041985">
    <property type="entry name" value="Ribosomal_eL14_KOW"/>
</dbReference>
<dbReference type="SUPFAM" id="SSF50104">
    <property type="entry name" value="Translation proteins SH3-like domain"/>
    <property type="match status" value="1"/>
</dbReference>
<dbReference type="RefSeq" id="WP_038289935.1">
    <property type="nucleotide sequence ID" value="NZ_BAVR01000040.1"/>
</dbReference>
<dbReference type="OrthoDB" id="1683515at2"/>
<dbReference type="EMBL" id="BAVR01000040">
    <property type="protein sequence ID" value="GAE89578.1"/>
    <property type="molecule type" value="Genomic_DNA"/>
</dbReference>
<dbReference type="Proteomes" id="UP000019109">
    <property type="component" value="Unassembled WGS sequence"/>
</dbReference>
<name>W4V9S5_9FIRM</name>
<dbReference type="InterPro" id="IPR008991">
    <property type="entry name" value="Translation_prot_SH3-like_sf"/>
</dbReference>
<sequence>MIVSVGQVVYSKAGRDAGRKLVVIGIVDDKNVLVADGDLRRVEKPKTKKIKHLRITEKVILPLSDKLKNGSRVSNSEIRKALAETGDAEDDFN</sequence>
<proteinExistence type="predicted"/>
<dbReference type="Gene3D" id="2.30.30.30">
    <property type="match status" value="1"/>
</dbReference>
<dbReference type="CDD" id="cd06088">
    <property type="entry name" value="KOW_RPL14"/>
    <property type="match status" value="1"/>
</dbReference>
<protein>
    <recommendedName>
        <fullName evidence="5">LSU ribosomal protein L14E</fullName>
    </recommendedName>
</protein>
<evidence type="ECO:0008006" key="5">
    <source>
        <dbReference type="Google" id="ProtNLM"/>
    </source>
</evidence>
<evidence type="ECO:0000256" key="1">
    <source>
        <dbReference type="ARBA" id="ARBA00022980"/>
    </source>
</evidence>
<accession>W4V9S5</accession>
<dbReference type="GO" id="GO:0005840">
    <property type="term" value="C:ribosome"/>
    <property type="evidence" value="ECO:0007669"/>
    <property type="project" value="UniProtKB-KW"/>
</dbReference>
<evidence type="ECO:0000256" key="2">
    <source>
        <dbReference type="ARBA" id="ARBA00023274"/>
    </source>
</evidence>
<dbReference type="GO" id="GO:1990904">
    <property type="term" value="C:ribonucleoprotein complex"/>
    <property type="evidence" value="ECO:0007669"/>
    <property type="project" value="UniProtKB-KW"/>
</dbReference>
<reference evidence="3" key="1">
    <citation type="journal article" date="2014" name="Genome Announc.">
        <title>Draft Genome Sequence of Clostridium straminisolvens Strain JCM 21531T, Isolated from a Cellulose-Degrading Bacterial Community.</title>
        <authorList>
            <person name="Yuki M."/>
            <person name="Oshima K."/>
            <person name="Suda W."/>
            <person name="Sakamoto M."/>
            <person name="Kitamura K."/>
            <person name="Iida T."/>
            <person name="Hattori M."/>
            <person name="Ohkuma M."/>
        </authorList>
    </citation>
    <scope>NUCLEOTIDE SEQUENCE [LARGE SCALE GENOMIC DNA]</scope>
    <source>
        <strain evidence="3">JCM 21531</strain>
    </source>
</reference>
<dbReference type="AlphaFoldDB" id="W4V9S5"/>